<feature type="compositionally biased region" description="Polar residues" evidence="1">
    <location>
        <begin position="174"/>
        <end position="188"/>
    </location>
</feature>
<proteinExistence type="predicted"/>
<reference evidence="3" key="1">
    <citation type="submission" date="2012-01" db="EMBL/GenBank/DDBJ databases">
        <title>The Genome Sequence of Oreochromis niloticus (Nile Tilapia).</title>
        <authorList>
            <consortium name="Broad Institute Genome Assembly Team"/>
            <consortium name="Broad Institute Sequencing Platform"/>
            <person name="Di Palma F."/>
            <person name="Johnson J."/>
            <person name="Lander E.S."/>
            <person name="Lindblad-Toh K."/>
        </authorList>
    </citation>
    <scope>NUCLEOTIDE SEQUENCE [LARGE SCALE GENOMIC DNA]</scope>
</reference>
<evidence type="ECO:0008006" key="4">
    <source>
        <dbReference type="Google" id="ProtNLM"/>
    </source>
</evidence>
<sequence length="194" mass="22163">PKTATESRGGVIKRSQDRSSGRRFTIPLKLFGLTESVYPVENAYNTLPRKKVPQKTQPACVDTSKGDKQLLEKSGLVHFYRNKKEYGSVPGYLRRQNAEKERGEANIIQPLQVEKDIALFEEHKHIYVGRKIAPDQDEKIQSISKIVRRMYEKPNYQTFSHDSCPTETQKGKPTFSSPTSCNYTTWSRPSAARL</sequence>
<protein>
    <recommendedName>
        <fullName evidence="4">Enkurin domain-containing protein</fullName>
    </recommendedName>
</protein>
<evidence type="ECO:0000313" key="2">
    <source>
        <dbReference type="Ensembl" id="ENSONIP00000053847.1"/>
    </source>
</evidence>
<accession>A0A669D226</accession>
<dbReference type="Proteomes" id="UP000005207">
    <property type="component" value="Linkage group LG15"/>
</dbReference>
<evidence type="ECO:0000313" key="3">
    <source>
        <dbReference type="Proteomes" id="UP000005207"/>
    </source>
</evidence>
<dbReference type="Ensembl" id="ENSONIT00000088989.1">
    <property type="protein sequence ID" value="ENSONIP00000053847.1"/>
    <property type="gene ID" value="ENSONIG00000041622.1"/>
</dbReference>
<organism evidence="2 3">
    <name type="scientific">Oreochromis niloticus</name>
    <name type="common">Nile tilapia</name>
    <name type="synonym">Tilapia nilotica</name>
    <dbReference type="NCBI Taxonomy" id="8128"/>
    <lineage>
        <taxon>Eukaryota</taxon>
        <taxon>Metazoa</taxon>
        <taxon>Chordata</taxon>
        <taxon>Craniata</taxon>
        <taxon>Vertebrata</taxon>
        <taxon>Euteleostomi</taxon>
        <taxon>Actinopterygii</taxon>
        <taxon>Neopterygii</taxon>
        <taxon>Teleostei</taxon>
        <taxon>Neoteleostei</taxon>
        <taxon>Acanthomorphata</taxon>
        <taxon>Ovalentaria</taxon>
        <taxon>Cichlomorphae</taxon>
        <taxon>Cichliformes</taxon>
        <taxon>Cichlidae</taxon>
        <taxon>African cichlids</taxon>
        <taxon>Pseudocrenilabrinae</taxon>
        <taxon>Oreochromini</taxon>
        <taxon>Oreochromis</taxon>
    </lineage>
</organism>
<keyword evidence="3" id="KW-1185">Reference proteome</keyword>
<reference evidence="2" key="3">
    <citation type="submission" date="2025-09" db="UniProtKB">
        <authorList>
            <consortium name="Ensembl"/>
        </authorList>
    </citation>
    <scope>IDENTIFICATION</scope>
</reference>
<dbReference type="AlphaFoldDB" id="A0A669D226"/>
<dbReference type="GeneTree" id="ENSGT00940000178587"/>
<dbReference type="InParanoid" id="A0A669D226"/>
<feature type="region of interest" description="Disordered" evidence="1">
    <location>
        <begin position="161"/>
        <end position="194"/>
    </location>
</feature>
<name>A0A669D226_ORENI</name>
<evidence type="ECO:0000256" key="1">
    <source>
        <dbReference type="SAM" id="MobiDB-lite"/>
    </source>
</evidence>
<reference evidence="2" key="2">
    <citation type="submission" date="2025-08" db="UniProtKB">
        <authorList>
            <consortium name="Ensembl"/>
        </authorList>
    </citation>
    <scope>IDENTIFICATION</scope>
</reference>